<keyword evidence="3" id="KW-0863">Zinc-finger</keyword>
<feature type="non-terminal residue" evidence="5">
    <location>
        <position position="1"/>
    </location>
</feature>
<keyword evidence="2" id="KW-0862">Zinc</keyword>
<evidence type="ECO:0000259" key="4">
    <source>
        <dbReference type="PROSITE" id="PS50119"/>
    </source>
</evidence>
<dbReference type="GO" id="GO:0061630">
    <property type="term" value="F:ubiquitin protein ligase activity"/>
    <property type="evidence" value="ECO:0007669"/>
    <property type="project" value="TreeGrafter"/>
</dbReference>
<dbReference type="InterPro" id="IPR000315">
    <property type="entry name" value="Znf_B-box"/>
</dbReference>
<name>A0A812NP86_9DINO</name>
<dbReference type="PANTHER" id="PTHR25462:SF229">
    <property type="entry name" value="TRANSCRIPTION INTERMEDIARY FACTOR 1-BETA"/>
    <property type="match status" value="1"/>
</dbReference>
<dbReference type="Gene3D" id="3.30.160.60">
    <property type="entry name" value="Classic Zinc Finger"/>
    <property type="match status" value="1"/>
</dbReference>
<dbReference type="PANTHER" id="PTHR25462">
    <property type="entry name" value="BONUS, ISOFORM C-RELATED"/>
    <property type="match status" value="1"/>
</dbReference>
<feature type="domain" description="B box-type" evidence="4">
    <location>
        <begin position="139"/>
        <end position="186"/>
    </location>
</feature>
<reference evidence="5" key="1">
    <citation type="submission" date="2021-02" db="EMBL/GenBank/DDBJ databases">
        <authorList>
            <person name="Dougan E. K."/>
            <person name="Rhodes N."/>
            <person name="Thang M."/>
            <person name="Chan C."/>
        </authorList>
    </citation>
    <scope>NUCLEOTIDE SEQUENCE</scope>
</reference>
<dbReference type="SUPFAM" id="SSF57845">
    <property type="entry name" value="B-box zinc-binding domain"/>
    <property type="match status" value="1"/>
</dbReference>
<dbReference type="GO" id="GO:0008270">
    <property type="term" value="F:zinc ion binding"/>
    <property type="evidence" value="ECO:0007669"/>
    <property type="project" value="UniProtKB-KW"/>
</dbReference>
<keyword evidence="1" id="KW-0479">Metal-binding</keyword>
<dbReference type="InterPro" id="IPR049808">
    <property type="entry name" value="CONSTANS-like_Bbox1"/>
</dbReference>
<dbReference type="AlphaFoldDB" id="A0A812NP86"/>
<sequence>AKTFLACRIALGRASAVKEDSPPKFPEFFASCLVRSQPSRLAAKARGAEHADPVADWQQVYRVRHRDQVLPFALCEVVFEERRAVAKPLICEFCEQRPATVYCKSNDNAHFCAACDAAHHSENEFFARHQRFALEHSPLQFGLCRHHPSERYESVCLQCKTMLCRMCNKFGDHARKEHEGHSLMSTVEAFQQAMQASTESDAEHGKHSFALQEVMQERHFQLMEVHSNFEETQGQMDVVLRGALDQLERAQSRKLEFLQSMKRQVTTQLLFIQWLDNFQAHARMALPPADFVVATKRHEGLLAAMFGSDGSPLKGAELGIGPVPLWVDEELLLEGAVSVQLTSLPPPIAEPGPMPPNATVSALEEVPPVPQLANVGAAIGRSMDTLEEPGSSYLEATPRRRSNNPPPAGIGGISDTLYVKAESGRTAGDVGKLTSERQVEAGVLDASAVTAVDQIPGGQSRAEFDGYISQAAWIVLSFSTWYLEEAQKNSRAAVAVPPRVPSLQLATEVLVQLRQSRMLRLFRHTVLCSSDLHLDLSQGAMCQCDRSGGGKTEIHRSRGQRSAQNCGHAPIHRYTDRGARGGRSAQTSGHCLHLAPVSVDWWHSSL</sequence>
<evidence type="ECO:0000313" key="6">
    <source>
        <dbReference type="Proteomes" id="UP000601435"/>
    </source>
</evidence>
<protein>
    <submittedName>
        <fullName evidence="5">Arc-1 protein</fullName>
    </submittedName>
</protein>
<dbReference type="SMART" id="SM00336">
    <property type="entry name" value="BBOX"/>
    <property type="match status" value="2"/>
</dbReference>
<evidence type="ECO:0000256" key="3">
    <source>
        <dbReference type="PROSITE-ProRule" id="PRU00024"/>
    </source>
</evidence>
<dbReference type="Pfam" id="PF00643">
    <property type="entry name" value="zf-B_box"/>
    <property type="match status" value="1"/>
</dbReference>
<dbReference type="EMBL" id="CAJNJA010013177">
    <property type="protein sequence ID" value="CAE7314854.1"/>
    <property type="molecule type" value="Genomic_DNA"/>
</dbReference>
<feature type="non-terminal residue" evidence="5">
    <location>
        <position position="606"/>
    </location>
</feature>
<dbReference type="GO" id="GO:0006513">
    <property type="term" value="P:protein monoubiquitination"/>
    <property type="evidence" value="ECO:0007669"/>
    <property type="project" value="TreeGrafter"/>
</dbReference>
<dbReference type="CDD" id="cd19821">
    <property type="entry name" value="Bbox1_BBX-like"/>
    <property type="match status" value="1"/>
</dbReference>
<keyword evidence="6" id="KW-1185">Reference proteome</keyword>
<dbReference type="OrthoDB" id="153872at2759"/>
<dbReference type="Proteomes" id="UP000601435">
    <property type="component" value="Unassembled WGS sequence"/>
</dbReference>
<proteinExistence type="predicted"/>
<organism evidence="5 6">
    <name type="scientific">Symbiodinium necroappetens</name>
    <dbReference type="NCBI Taxonomy" id="1628268"/>
    <lineage>
        <taxon>Eukaryota</taxon>
        <taxon>Sar</taxon>
        <taxon>Alveolata</taxon>
        <taxon>Dinophyceae</taxon>
        <taxon>Suessiales</taxon>
        <taxon>Symbiodiniaceae</taxon>
        <taxon>Symbiodinium</taxon>
    </lineage>
</organism>
<evidence type="ECO:0000256" key="1">
    <source>
        <dbReference type="ARBA" id="ARBA00022723"/>
    </source>
</evidence>
<evidence type="ECO:0000313" key="5">
    <source>
        <dbReference type="EMBL" id="CAE7314854.1"/>
    </source>
</evidence>
<dbReference type="PROSITE" id="PS50119">
    <property type="entry name" value="ZF_BBOX"/>
    <property type="match status" value="1"/>
</dbReference>
<evidence type="ECO:0000256" key="2">
    <source>
        <dbReference type="ARBA" id="ARBA00022833"/>
    </source>
</evidence>
<accession>A0A812NP86</accession>
<comment type="caution">
    <text evidence="5">The sequence shown here is derived from an EMBL/GenBank/DDBJ whole genome shotgun (WGS) entry which is preliminary data.</text>
</comment>
<gene>
    <name evidence="5" type="primary">arc-1</name>
    <name evidence="5" type="ORF">SNEC2469_LOCUS7842</name>
</gene>
<dbReference type="InterPro" id="IPR047153">
    <property type="entry name" value="TRIM45/56/19-like"/>
</dbReference>